<evidence type="ECO:0000256" key="1">
    <source>
        <dbReference type="SAM" id="MobiDB-lite"/>
    </source>
</evidence>
<dbReference type="EMBL" id="MU006262">
    <property type="protein sequence ID" value="KAF2818082.1"/>
    <property type="molecule type" value="Genomic_DNA"/>
</dbReference>
<dbReference type="Proteomes" id="UP000799424">
    <property type="component" value="Unassembled WGS sequence"/>
</dbReference>
<feature type="non-terminal residue" evidence="2">
    <location>
        <position position="221"/>
    </location>
</feature>
<name>A0A6A6ZAF2_9PLEO</name>
<feature type="non-terminal residue" evidence="2">
    <location>
        <position position="1"/>
    </location>
</feature>
<feature type="compositionally biased region" description="Basic residues" evidence="1">
    <location>
        <begin position="140"/>
        <end position="149"/>
    </location>
</feature>
<accession>A0A6A6ZAF2</accession>
<organism evidence="2 3">
    <name type="scientific">Ophiobolus disseminans</name>
    <dbReference type="NCBI Taxonomy" id="1469910"/>
    <lineage>
        <taxon>Eukaryota</taxon>
        <taxon>Fungi</taxon>
        <taxon>Dikarya</taxon>
        <taxon>Ascomycota</taxon>
        <taxon>Pezizomycotina</taxon>
        <taxon>Dothideomycetes</taxon>
        <taxon>Pleosporomycetidae</taxon>
        <taxon>Pleosporales</taxon>
        <taxon>Pleosporineae</taxon>
        <taxon>Phaeosphaeriaceae</taxon>
        <taxon>Ophiobolus</taxon>
    </lineage>
</organism>
<dbReference type="AlphaFoldDB" id="A0A6A6ZAF2"/>
<feature type="region of interest" description="Disordered" evidence="1">
    <location>
        <begin position="116"/>
        <end position="207"/>
    </location>
</feature>
<dbReference type="OrthoDB" id="4357141at2759"/>
<proteinExistence type="predicted"/>
<protein>
    <submittedName>
        <fullName evidence="2">Uncharacterized protein</fullName>
    </submittedName>
</protein>
<evidence type="ECO:0000313" key="3">
    <source>
        <dbReference type="Proteomes" id="UP000799424"/>
    </source>
</evidence>
<reference evidence="2" key="1">
    <citation type="journal article" date="2020" name="Stud. Mycol.">
        <title>101 Dothideomycetes genomes: a test case for predicting lifestyles and emergence of pathogens.</title>
        <authorList>
            <person name="Haridas S."/>
            <person name="Albert R."/>
            <person name="Binder M."/>
            <person name="Bloem J."/>
            <person name="Labutti K."/>
            <person name="Salamov A."/>
            <person name="Andreopoulos B."/>
            <person name="Baker S."/>
            <person name="Barry K."/>
            <person name="Bills G."/>
            <person name="Bluhm B."/>
            <person name="Cannon C."/>
            <person name="Castanera R."/>
            <person name="Culley D."/>
            <person name="Daum C."/>
            <person name="Ezra D."/>
            <person name="Gonzalez J."/>
            <person name="Henrissat B."/>
            <person name="Kuo A."/>
            <person name="Liang C."/>
            <person name="Lipzen A."/>
            <person name="Lutzoni F."/>
            <person name="Magnuson J."/>
            <person name="Mondo S."/>
            <person name="Nolan M."/>
            <person name="Ohm R."/>
            <person name="Pangilinan J."/>
            <person name="Park H.-J."/>
            <person name="Ramirez L."/>
            <person name="Alfaro M."/>
            <person name="Sun H."/>
            <person name="Tritt A."/>
            <person name="Yoshinaga Y."/>
            <person name="Zwiers L.-H."/>
            <person name="Turgeon B."/>
            <person name="Goodwin S."/>
            <person name="Spatafora J."/>
            <person name="Crous P."/>
            <person name="Grigoriev I."/>
        </authorList>
    </citation>
    <scope>NUCLEOTIDE SEQUENCE</scope>
    <source>
        <strain evidence="2">CBS 113818</strain>
    </source>
</reference>
<feature type="compositionally biased region" description="Basic and acidic residues" evidence="1">
    <location>
        <begin position="116"/>
        <end position="125"/>
    </location>
</feature>
<gene>
    <name evidence="2" type="ORF">CC86DRAFT_238927</name>
</gene>
<keyword evidence="3" id="KW-1185">Reference proteome</keyword>
<evidence type="ECO:0000313" key="2">
    <source>
        <dbReference type="EMBL" id="KAF2818082.1"/>
    </source>
</evidence>
<sequence>SCPDYEALPTPVTPVSGEALASLLDRIKRVPNDEVSSQHKAKLQQKVANAAETYLAKIALLYNRNQFLATINNEGKARRAADQKVLGTAKVATYEDLEKKRAERAVTDAKEAEKKAKKAAKEARNVESAAPEAEGAATGLKKRGRKRKSAASEAGAATPKAKMARISQVQVAEGGQDVGAPKLSAKTAGRGKGLEPPSSTAIQAEDGVALESWRAPVARMW</sequence>